<reference evidence="5 6" key="1">
    <citation type="journal article" date="2017" name="ISME J.">
        <title>Energy and carbon metabolisms in a deep terrestrial subsurface fluid microbial community.</title>
        <authorList>
            <person name="Momper L."/>
            <person name="Jungbluth S.P."/>
            <person name="Lee M.D."/>
            <person name="Amend J.P."/>
        </authorList>
    </citation>
    <scope>NUCLEOTIDE SEQUENCE [LARGE SCALE GENOMIC DNA]</scope>
    <source>
        <strain evidence="5">SURF_17</strain>
    </source>
</reference>
<evidence type="ECO:0000313" key="5">
    <source>
        <dbReference type="EMBL" id="RJP75017.1"/>
    </source>
</evidence>
<evidence type="ECO:0000313" key="6">
    <source>
        <dbReference type="Proteomes" id="UP000285961"/>
    </source>
</evidence>
<dbReference type="GO" id="GO:0003677">
    <property type="term" value="F:DNA binding"/>
    <property type="evidence" value="ECO:0007669"/>
    <property type="project" value="UniProtKB-KW"/>
</dbReference>
<evidence type="ECO:0000256" key="2">
    <source>
        <dbReference type="ARBA" id="ARBA00023067"/>
    </source>
</evidence>
<dbReference type="InterPro" id="IPR010992">
    <property type="entry name" value="IHF-like_DNA-bd_dom_sf"/>
</dbReference>
<dbReference type="Proteomes" id="UP000285961">
    <property type="component" value="Unassembled WGS sequence"/>
</dbReference>
<name>A0A419F8V8_9BACT</name>
<keyword evidence="3 5" id="KW-0238">DNA-binding</keyword>
<evidence type="ECO:0000256" key="1">
    <source>
        <dbReference type="ARBA" id="ARBA00010529"/>
    </source>
</evidence>
<dbReference type="CDD" id="cd13831">
    <property type="entry name" value="HU"/>
    <property type="match status" value="1"/>
</dbReference>
<dbReference type="PANTHER" id="PTHR33175:SF3">
    <property type="entry name" value="DNA-BINDING PROTEIN HU-BETA"/>
    <property type="match status" value="1"/>
</dbReference>
<dbReference type="SUPFAM" id="SSF47729">
    <property type="entry name" value="IHF-like DNA-binding proteins"/>
    <property type="match status" value="1"/>
</dbReference>
<gene>
    <name evidence="5" type="ORF">C4532_01135</name>
</gene>
<keyword evidence="2" id="KW-0226">DNA condensation</keyword>
<dbReference type="InterPro" id="IPR020816">
    <property type="entry name" value="Histone-like_DNA-bd_CS"/>
</dbReference>
<dbReference type="InterPro" id="IPR000119">
    <property type="entry name" value="Hist_DNA-bd"/>
</dbReference>
<accession>A0A419F8V8</accession>
<dbReference type="PRINTS" id="PR01727">
    <property type="entry name" value="DNABINDINGHU"/>
</dbReference>
<dbReference type="GO" id="GO:0005829">
    <property type="term" value="C:cytosol"/>
    <property type="evidence" value="ECO:0007669"/>
    <property type="project" value="TreeGrafter"/>
</dbReference>
<dbReference type="GO" id="GO:0030527">
    <property type="term" value="F:structural constituent of chromatin"/>
    <property type="evidence" value="ECO:0007669"/>
    <property type="project" value="InterPro"/>
</dbReference>
<evidence type="ECO:0000256" key="4">
    <source>
        <dbReference type="RuleBase" id="RU003939"/>
    </source>
</evidence>
<dbReference type="Pfam" id="PF00216">
    <property type="entry name" value="Bac_DNA_binding"/>
    <property type="match status" value="1"/>
</dbReference>
<dbReference type="PANTHER" id="PTHR33175">
    <property type="entry name" value="DNA-BINDING PROTEIN HU"/>
    <property type="match status" value="1"/>
</dbReference>
<dbReference type="PROSITE" id="PS00045">
    <property type="entry name" value="HISTONE_LIKE"/>
    <property type="match status" value="1"/>
</dbReference>
<dbReference type="EMBL" id="QZKI01000008">
    <property type="protein sequence ID" value="RJP75017.1"/>
    <property type="molecule type" value="Genomic_DNA"/>
</dbReference>
<dbReference type="AlphaFoldDB" id="A0A419F8V8"/>
<dbReference type="GO" id="GO:0030261">
    <property type="term" value="P:chromosome condensation"/>
    <property type="evidence" value="ECO:0007669"/>
    <property type="project" value="UniProtKB-KW"/>
</dbReference>
<evidence type="ECO:0000256" key="3">
    <source>
        <dbReference type="ARBA" id="ARBA00023125"/>
    </source>
</evidence>
<sequence length="90" mass="9843">MTKQELIDIVSEKGGMTKKDTGAVLDIILDTITETMKRGEKVALVGFGTFEVKRRKAREGRNPATGELIQIEARTVPSFKPGRALKDALA</sequence>
<comment type="caution">
    <text evidence="5">The sequence shown here is derived from an EMBL/GenBank/DDBJ whole genome shotgun (WGS) entry which is preliminary data.</text>
</comment>
<dbReference type="Gene3D" id="4.10.520.10">
    <property type="entry name" value="IHF-like DNA-binding proteins"/>
    <property type="match status" value="1"/>
</dbReference>
<organism evidence="5 6">
    <name type="scientific">Candidatus Abyssobacteria bacterium SURF_17</name>
    <dbReference type="NCBI Taxonomy" id="2093361"/>
    <lineage>
        <taxon>Bacteria</taxon>
        <taxon>Pseudomonadati</taxon>
        <taxon>Candidatus Hydrogenedentota</taxon>
        <taxon>Candidatus Abyssobacteria</taxon>
    </lineage>
</organism>
<protein>
    <submittedName>
        <fullName evidence="5">HU family DNA-binding protein</fullName>
    </submittedName>
</protein>
<proteinExistence type="inferred from homology"/>
<comment type="similarity">
    <text evidence="1 4">Belongs to the bacterial histone-like protein family.</text>
</comment>
<dbReference type="SMART" id="SM00411">
    <property type="entry name" value="BHL"/>
    <property type="match status" value="1"/>
</dbReference>